<keyword evidence="7" id="KW-0539">Nucleus</keyword>
<feature type="compositionally biased region" description="Acidic residues" evidence="10">
    <location>
        <begin position="118"/>
        <end position="136"/>
    </location>
</feature>
<proteinExistence type="predicted"/>
<dbReference type="PANTHER" id="PTHR15679">
    <property type="entry name" value="PCNA-ASSOCIATED FACTOR"/>
    <property type="match status" value="1"/>
</dbReference>
<dbReference type="OrthoDB" id="7479084at2759"/>
<evidence type="ECO:0000256" key="4">
    <source>
        <dbReference type="ARBA" id="ARBA00022490"/>
    </source>
</evidence>
<dbReference type="AlphaFoldDB" id="A0A914BMS0"/>
<feature type="compositionally biased region" description="Basic and acidic residues" evidence="10">
    <location>
        <begin position="1"/>
        <end position="10"/>
    </location>
</feature>
<dbReference type="GO" id="GO:0048471">
    <property type="term" value="C:perinuclear region of cytoplasm"/>
    <property type="evidence" value="ECO:0007669"/>
    <property type="project" value="UniProtKB-SubCell"/>
</dbReference>
<evidence type="ECO:0000256" key="7">
    <source>
        <dbReference type="ARBA" id="ARBA00023242"/>
    </source>
</evidence>
<protein>
    <recommendedName>
        <fullName evidence="3">PCNA-associated factor</fullName>
    </recommendedName>
    <alternativeName>
        <fullName evidence="8">PCNA-associated factor of 15 kDa</fullName>
    </alternativeName>
    <alternativeName>
        <fullName evidence="9">PCNA-clamp-associated factor</fullName>
    </alternativeName>
</protein>
<evidence type="ECO:0000256" key="3">
    <source>
        <dbReference type="ARBA" id="ARBA00013777"/>
    </source>
</evidence>
<dbReference type="Proteomes" id="UP000887568">
    <property type="component" value="Unplaced"/>
</dbReference>
<dbReference type="GeneID" id="119745257"/>
<evidence type="ECO:0000259" key="11">
    <source>
        <dbReference type="Pfam" id="PF15715"/>
    </source>
</evidence>
<sequence length="160" mass="17491">MVRTKADNCARKAVAAKAPRKNLGASSTAMKAGNSMKSPAGKKGKYGGGNPVCPRPTPEWQKEITNFMIRSPRSTTKQKENVNPDDEETTGAGCSKEDRTEEAQSSSSSRTEEISQGMEEENEDEDVNEEEEETEESSSATSSKRKFKKNNCISDSEDDD</sequence>
<evidence type="ECO:0000256" key="10">
    <source>
        <dbReference type="SAM" id="MobiDB-lite"/>
    </source>
</evidence>
<keyword evidence="5" id="KW-0227">DNA damage</keyword>
<evidence type="ECO:0000256" key="8">
    <source>
        <dbReference type="ARBA" id="ARBA00030014"/>
    </source>
</evidence>
<evidence type="ECO:0000256" key="6">
    <source>
        <dbReference type="ARBA" id="ARBA00023204"/>
    </source>
</evidence>
<evidence type="ECO:0000256" key="2">
    <source>
        <dbReference type="ARBA" id="ARBA00004556"/>
    </source>
</evidence>
<keyword evidence="13" id="KW-1185">Reference proteome</keyword>
<dbReference type="RefSeq" id="XP_038077419.1">
    <property type="nucleotide sequence ID" value="XM_038221491.1"/>
</dbReference>
<dbReference type="OMA" id="QPDHTDE"/>
<keyword evidence="4" id="KW-0963">Cytoplasm</keyword>
<dbReference type="GO" id="GO:0006281">
    <property type="term" value="P:DNA repair"/>
    <property type="evidence" value="ECO:0007669"/>
    <property type="project" value="UniProtKB-KW"/>
</dbReference>
<feature type="region of interest" description="Disordered" evidence="10">
    <location>
        <begin position="1"/>
        <end position="160"/>
    </location>
</feature>
<dbReference type="GO" id="GO:0005634">
    <property type="term" value="C:nucleus"/>
    <property type="evidence" value="ECO:0007669"/>
    <property type="project" value="UniProtKB-SubCell"/>
</dbReference>
<dbReference type="Pfam" id="PF15715">
    <property type="entry name" value="PAF"/>
    <property type="match status" value="1"/>
</dbReference>
<keyword evidence="6" id="KW-0234">DNA repair</keyword>
<dbReference type="PANTHER" id="PTHR15679:SF8">
    <property type="entry name" value="PCNA-ASSOCIATED FACTOR"/>
    <property type="match status" value="1"/>
</dbReference>
<reference evidence="12" key="1">
    <citation type="submission" date="2022-11" db="UniProtKB">
        <authorList>
            <consortium name="EnsemblMetazoa"/>
        </authorList>
    </citation>
    <scope>IDENTIFICATION</scope>
</reference>
<comment type="subcellular location">
    <subcellularLocation>
        <location evidence="2">Cytoplasm</location>
        <location evidence="2">Perinuclear region</location>
    </subcellularLocation>
    <subcellularLocation>
        <location evidence="1">Nucleus</location>
    </subcellularLocation>
</comment>
<dbReference type="InterPro" id="IPR040444">
    <property type="entry name" value="PCNA-AF"/>
</dbReference>
<evidence type="ECO:0000256" key="5">
    <source>
        <dbReference type="ARBA" id="ARBA00022763"/>
    </source>
</evidence>
<evidence type="ECO:0000313" key="13">
    <source>
        <dbReference type="Proteomes" id="UP000887568"/>
    </source>
</evidence>
<evidence type="ECO:0000256" key="9">
    <source>
        <dbReference type="ARBA" id="ARBA00031186"/>
    </source>
</evidence>
<dbReference type="GO" id="GO:0019985">
    <property type="term" value="P:translesion synthesis"/>
    <property type="evidence" value="ECO:0007669"/>
    <property type="project" value="TreeGrafter"/>
</dbReference>
<accession>A0A914BMS0</accession>
<dbReference type="InterPro" id="IPR031444">
    <property type="entry name" value="PCNA-AF_dom"/>
</dbReference>
<name>A0A914BMS0_PATMI</name>
<dbReference type="GO" id="GO:0051726">
    <property type="term" value="P:regulation of cell cycle"/>
    <property type="evidence" value="ECO:0007669"/>
    <property type="project" value="InterPro"/>
</dbReference>
<evidence type="ECO:0000256" key="1">
    <source>
        <dbReference type="ARBA" id="ARBA00004123"/>
    </source>
</evidence>
<evidence type="ECO:0000313" key="12">
    <source>
        <dbReference type="EnsemblMetazoa" id="XP_038077419.1"/>
    </source>
</evidence>
<feature type="domain" description="PCNA-associated factor histone-like" evidence="11">
    <location>
        <begin position="1"/>
        <end position="126"/>
    </location>
</feature>
<dbReference type="GO" id="GO:0003682">
    <property type="term" value="F:chromatin binding"/>
    <property type="evidence" value="ECO:0007669"/>
    <property type="project" value="TreeGrafter"/>
</dbReference>
<dbReference type="EnsemblMetazoa" id="XM_038221491.1">
    <property type="protein sequence ID" value="XP_038077419.1"/>
    <property type="gene ID" value="LOC119745257"/>
</dbReference>
<organism evidence="12 13">
    <name type="scientific">Patiria miniata</name>
    <name type="common">Bat star</name>
    <name type="synonym">Asterina miniata</name>
    <dbReference type="NCBI Taxonomy" id="46514"/>
    <lineage>
        <taxon>Eukaryota</taxon>
        <taxon>Metazoa</taxon>
        <taxon>Echinodermata</taxon>
        <taxon>Eleutherozoa</taxon>
        <taxon>Asterozoa</taxon>
        <taxon>Asteroidea</taxon>
        <taxon>Valvatacea</taxon>
        <taxon>Valvatida</taxon>
        <taxon>Asterinidae</taxon>
        <taxon>Patiria</taxon>
    </lineage>
</organism>